<proteinExistence type="predicted"/>
<evidence type="ECO:0000256" key="1">
    <source>
        <dbReference type="SAM" id="MobiDB-lite"/>
    </source>
</evidence>
<evidence type="ECO:0000313" key="2">
    <source>
        <dbReference type="EMBL" id="CEM07221.1"/>
    </source>
</evidence>
<dbReference type="Proteomes" id="UP000041254">
    <property type="component" value="Unassembled WGS sequence"/>
</dbReference>
<dbReference type="OrthoDB" id="186626at2759"/>
<dbReference type="VEuPathDB" id="CryptoDB:Vbra_14439"/>
<reference evidence="2 3" key="1">
    <citation type="submission" date="2014-11" db="EMBL/GenBank/DDBJ databases">
        <authorList>
            <person name="Zhu J."/>
            <person name="Qi W."/>
            <person name="Song R."/>
        </authorList>
    </citation>
    <scope>NUCLEOTIDE SEQUENCE [LARGE SCALE GENOMIC DNA]</scope>
</reference>
<feature type="compositionally biased region" description="Low complexity" evidence="1">
    <location>
        <begin position="44"/>
        <end position="65"/>
    </location>
</feature>
<dbReference type="AlphaFoldDB" id="A0A0G4F5L2"/>
<dbReference type="EMBL" id="CDMY01000376">
    <property type="protein sequence ID" value="CEM07221.1"/>
    <property type="molecule type" value="Genomic_DNA"/>
</dbReference>
<gene>
    <name evidence="2" type="ORF">Vbra_14439</name>
</gene>
<name>A0A0G4F5L2_VITBC</name>
<evidence type="ECO:0000313" key="3">
    <source>
        <dbReference type="Proteomes" id="UP000041254"/>
    </source>
</evidence>
<dbReference type="Pfam" id="PF13578">
    <property type="entry name" value="Methyltransf_24"/>
    <property type="match status" value="1"/>
</dbReference>
<accession>A0A0G4F5L2</accession>
<sequence length="388" mass="44114">MVRHRTKTSVSARVLVGAFLCLVALTILWRRGAYPTMTLTQQQQQRQQQMERASAAADTADAASHTTDREAYDSEEFAMQPSISSSIRGLSALQGSLCWDPPHKRGAVEALAETLLPNGSSSPTHRNAPVTLLFHAVRPSSSSPPWELSSSIKEVLIREYLRVAASREAFPMLMNFLGMYGKGNGGEIGMWDAEYSDRLVHVWAPRGFHLIDIHMRRNAKARLDLIKDERNFTLHFHKGKSTDVVNRFPDQFFDFLYIDASHRYAMVQRDLAAYYPKMKPGAIMAGHDFCASRRMQTIKIGHRTVKVPWCGKFDHASIDISRKKIHIPGRDRPDHSGCAKAVLEFFGQRRVTVRYVREDRYEHDLCNERTDTPYPTQNPSWWVVVPSS</sequence>
<dbReference type="Gene3D" id="3.40.50.150">
    <property type="entry name" value="Vaccinia Virus protein VP39"/>
    <property type="match status" value="1"/>
</dbReference>
<dbReference type="InterPro" id="IPR029063">
    <property type="entry name" value="SAM-dependent_MTases_sf"/>
</dbReference>
<feature type="region of interest" description="Disordered" evidence="1">
    <location>
        <begin position="44"/>
        <end position="68"/>
    </location>
</feature>
<dbReference type="SUPFAM" id="SSF53335">
    <property type="entry name" value="S-adenosyl-L-methionine-dependent methyltransferases"/>
    <property type="match status" value="1"/>
</dbReference>
<protein>
    <recommendedName>
        <fullName evidence="4">Methyltransferase domain-containing protein</fullName>
    </recommendedName>
</protein>
<keyword evidence="3" id="KW-1185">Reference proteome</keyword>
<evidence type="ECO:0008006" key="4">
    <source>
        <dbReference type="Google" id="ProtNLM"/>
    </source>
</evidence>
<organism evidence="2 3">
    <name type="scientific">Vitrella brassicaformis (strain CCMP3155)</name>
    <dbReference type="NCBI Taxonomy" id="1169540"/>
    <lineage>
        <taxon>Eukaryota</taxon>
        <taxon>Sar</taxon>
        <taxon>Alveolata</taxon>
        <taxon>Colpodellida</taxon>
        <taxon>Vitrellaceae</taxon>
        <taxon>Vitrella</taxon>
    </lineage>
</organism>
<dbReference type="InParanoid" id="A0A0G4F5L2"/>
<dbReference type="PhylomeDB" id="A0A0G4F5L2"/>